<dbReference type="EMBL" id="FN648719">
    <property type="protein sequence ID" value="CBJ26979.1"/>
    <property type="molecule type" value="Genomic_DNA"/>
</dbReference>
<keyword evidence="2" id="KW-1185">Reference proteome</keyword>
<evidence type="ECO:0000313" key="2">
    <source>
        <dbReference type="Proteomes" id="UP000002630"/>
    </source>
</evidence>
<gene>
    <name evidence="1" type="ORF">Esi_0051_0067</name>
</gene>
<evidence type="ECO:0000313" key="1">
    <source>
        <dbReference type="EMBL" id="CBJ26979.1"/>
    </source>
</evidence>
<sequence>MGTHEGEVPMGMTEDVGDTQAEADRWNSKVCRAELFDTHAGRAPPC</sequence>
<protein>
    <submittedName>
        <fullName evidence="1">Uncharacterized protein</fullName>
    </submittedName>
</protein>
<dbReference type="Proteomes" id="UP000002630">
    <property type="component" value="Linkage Group LG24"/>
</dbReference>
<name>D7G3I1_ECTSI</name>
<proteinExistence type="predicted"/>
<dbReference type="AlphaFoldDB" id="D7G3I1"/>
<accession>D7G3I1</accession>
<dbReference type="EMBL" id="FN649749">
    <property type="protein sequence ID" value="CBJ26979.1"/>
    <property type="molecule type" value="Genomic_DNA"/>
</dbReference>
<organism evidence="1 2">
    <name type="scientific">Ectocarpus siliculosus</name>
    <name type="common">Brown alga</name>
    <name type="synonym">Conferva siliculosa</name>
    <dbReference type="NCBI Taxonomy" id="2880"/>
    <lineage>
        <taxon>Eukaryota</taxon>
        <taxon>Sar</taxon>
        <taxon>Stramenopiles</taxon>
        <taxon>Ochrophyta</taxon>
        <taxon>PX clade</taxon>
        <taxon>Phaeophyceae</taxon>
        <taxon>Ectocarpales</taxon>
        <taxon>Ectocarpaceae</taxon>
        <taxon>Ectocarpus</taxon>
    </lineage>
</organism>
<reference evidence="1 2" key="1">
    <citation type="journal article" date="2010" name="Nature">
        <title>The Ectocarpus genome and the independent evolution of multicellularity in brown algae.</title>
        <authorList>
            <person name="Cock J.M."/>
            <person name="Sterck L."/>
            <person name="Rouze P."/>
            <person name="Scornet D."/>
            <person name="Allen A.E."/>
            <person name="Amoutzias G."/>
            <person name="Anthouard V."/>
            <person name="Artiguenave F."/>
            <person name="Aury J.M."/>
            <person name="Badger J.H."/>
            <person name="Beszteri B."/>
            <person name="Billiau K."/>
            <person name="Bonnet E."/>
            <person name="Bothwell J.H."/>
            <person name="Bowler C."/>
            <person name="Boyen C."/>
            <person name="Brownlee C."/>
            <person name="Carrano C.J."/>
            <person name="Charrier B."/>
            <person name="Cho G.Y."/>
            <person name="Coelho S.M."/>
            <person name="Collen J."/>
            <person name="Corre E."/>
            <person name="Da Silva C."/>
            <person name="Delage L."/>
            <person name="Delaroque N."/>
            <person name="Dittami S.M."/>
            <person name="Doulbeau S."/>
            <person name="Elias M."/>
            <person name="Farnham G."/>
            <person name="Gachon C.M."/>
            <person name="Gschloessl B."/>
            <person name="Heesch S."/>
            <person name="Jabbari K."/>
            <person name="Jubin C."/>
            <person name="Kawai H."/>
            <person name="Kimura K."/>
            <person name="Kloareg B."/>
            <person name="Kupper F.C."/>
            <person name="Lang D."/>
            <person name="Le Bail A."/>
            <person name="Leblanc C."/>
            <person name="Lerouge P."/>
            <person name="Lohr M."/>
            <person name="Lopez P.J."/>
            <person name="Martens C."/>
            <person name="Maumus F."/>
            <person name="Michel G."/>
            <person name="Miranda-Saavedra D."/>
            <person name="Morales J."/>
            <person name="Moreau H."/>
            <person name="Motomura T."/>
            <person name="Nagasato C."/>
            <person name="Napoli C.A."/>
            <person name="Nelson D.R."/>
            <person name="Nyvall-Collen P."/>
            <person name="Peters A.F."/>
            <person name="Pommier C."/>
            <person name="Potin P."/>
            <person name="Poulain J."/>
            <person name="Quesneville H."/>
            <person name="Read B."/>
            <person name="Rensing S.A."/>
            <person name="Ritter A."/>
            <person name="Rousvoal S."/>
            <person name="Samanta M."/>
            <person name="Samson G."/>
            <person name="Schroeder D.C."/>
            <person name="Segurens B."/>
            <person name="Strittmatter M."/>
            <person name="Tonon T."/>
            <person name="Tregear J.W."/>
            <person name="Valentin K."/>
            <person name="von Dassow P."/>
            <person name="Yamagishi T."/>
            <person name="Van de Peer Y."/>
            <person name="Wincker P."/>
        </authorList>
    </citation>
    <scope>NUCLEOTIDE SEQUENCE [LARGE SCALE GENOMIC DNA]</scope>
    <source>
        <strain evidence="2">Ec32 / CCAP1310/4</strain>
    </source>
</reference>
<dbReference type="InParanoid" id="D7G3I1"/>